<dbReference type="Proteomes" id="UP000234240">
    <property type="component" value="Unassembled WGS sequence"/>
</dbReference>
<evidence type="ECO:0000313" key="2">
    <source>
        <dbReference type="Proteomes" id="UP000234240"/>
    </source>
</evidence>
<name>A0A2N5EE06_9GAMM</name>
<evidence type="ECO:0000313" key="1">
    <source>
        <dbReference type="EMBL" id="PLR40744.1"/>
    </source>
</evidence>
<keyword evidence="2" id="KW-1185">Reference proteome</keyword>
<protein>
    <submittedName>
        <fullName evidence="1">Uncharacterized protein</fullName>
    </submittedName>
</protein>
<dbReference type="OrthoDB" id="6505478at2"/>
<reference evidence="1 2" key="1">
    <citation type="submission" date="2017-12" db="EMBL/GenBank/DDBJ databases">
        <title>Characterization of six clinical isolates of Enterochimera gen. nov., a novel genus of the Yersiniaciae family and the three species Enterochimera arupensis sp. nov., Enterochimera coloradensis sp. nov, and Enterochimera californica sp. nov.</title>
        <authorList>
            <person name="Rossi A."/>
            <person name="Fisher M."/>
        </authorList>
    </citation>
    <scope>NUCLEOTIDE SEQUENCE [LARGE SCALE GENOMIC DNA]</scope>
    <source>
        <strain evidence="2">2015-Iso6</strain>
    </source>
</reference>
<accession>A0A2N5EE06</accession>
<proteinExistence type="predicted"/>
<dbReference type="RefSeq" id="WP_101815157.1">
    <property type="nucleotide sequence ID" value="NZ_PJZF01000003.1"/>
</dbReference>
<organism evidence="1 2">
    <name type="scientific">Chimaeribacter californicus</name>
    <dbReference type="NCBI Taxonomy" id="2060067"/>
    <lineage>
        <taxon>Bacteria</taxon>
        <taxon>Pseudomonadati</taxon>
        <taxon>Pseudomonadota</taxon>
        <taxon>Gammaproteobacteria</taxon>
        <taxon>Enterobacterales</taxon>
        <taxon>Yersiniaceae</taxon>
        <taxon>Chimaeribacter</taxon>
    </lineage>
</organism>
<dbReference type="AlphaFoldDB" id="A0A2N5EE06"/>
<sequence>MTADVIPLRPYRQLTEAQQYINQALKLVREGGHQQHTLDLLLSKAHNLVLDYVETNEGR</sequence>
<dbReference type="EMBL" id="PJZF01000003">
    <property type="protein sequence ID" value="PLR40744.1"/>
    <property type="molecule type" value="Genomic_DNA"/>
</dbReference>
<gene>
    <name evidence="1" type="ORF">CYR55_05550</name>
</gene>
<comment type="caution">
    <text evidence="1">The sequence shown here is derived from an EMBL/GenBank/DDBJ whole genome shotgun (WGS) entry which is preliminary data.</text>
</comment>